<dbReference type="InterPro" id="IPR000668">
    <property type="entry name" value="Peptidase_C1A_C"/>
</dbReference>
<dbReference type="InterPro" id="IPR000169">
    <property type="entry name" value="Pept_cys_AS"/>
</dbReference>
<dbReference type="STRING" id="41875.K8FEG6"/>
<dbReference type="SMART" id="SM00645">
    <property type="entry name" value="Pept_C1"/>
    <property type="match status" value="1"/>
</dbReference>
<gene>
    <name evidence="9" type="ORF">Bathy07g03030</name>
</gene>
<reference evidence="9 10" key="1">
    <citation type="submission" date="2011-10" db="EMBL/GenBank/DDBJ databases">
        <authorList>
            <person name="Genoscope - CEA"/>
        </authorList>
    </citation>
    <scope>NUCLEOTIDE SEQUENCE [LARGE SCALE GENOMIC DNA]</scope>
    <source>
        <strain evidence="9 10">RCC 1105</strain>
    </source>
</reference>
<dbReference type="PANTHER" id="PTHR12411">
    <property type="entry name" value="CYSTEINE PROTEASE FAMILY C1-RELATED"/>
    <property type="match status" value="1"/>
</dbReference>
<dbReference type="InterPro" id="IPR013128">
    <property type="entry name" value="Peptidase_C1A"/>
</dbReference>
<keyword evidence="4" id="KW-0378">Hydrolase</keyword>
<dbReference type="GO" id="GO:0008234">
    <property type="term" value="F:cysteine-type peptidase activity"/>
    <property type="evidence" value="ECO:0007669"/>
    <property type="project" value="InterPro"/>
</dbReference>
<dbReference type="OrthoDB" id="10253408at2759"/>
<dbReference type="SMART" id="SM00848">
    <property type="entry name" value="Inhibitor_I29"/>
    <property type="match status" value="1"/>
</dbReference>
<sequence>MMKKTPALHQSFFFLLLTTLAILSLSFLPTATTAIRLEPENTINEKTDEVELVLRNDDDKRVLRESKIEDAFDAWLVKYDKEIANAEERLKRLKIFGENYLFVLEHNAKYVAGKVSHYVEMNKFAAHTREEYRKMLGFKKSLRRKKDSGEAAKDVSLWEYEGVEAPESIDWVDEGVITTPKNQGSCGSCWAFSAIGAVEGINAIRTGKLVSLSEQELVSCAREGGNQGCNGGLMDNAFEWIVENGGVDSEKQYQYKASFDDCKTRKTLLHIASIDGFNDVPSNDETALKKAVSQQPVSVAIEADQRSFQLYGGGVYHAEDCGTQLDHGVLVVGYGIDHNSSNVIIPGATKKYWKIKNSWSEQWGEGGYIRIARDVESPSGMCGVAEMASYPEKTKL</sequence>
<evidence type="ECO:0000259" key="8">
    <source>
        <dbReference type="SMART" id="SM00848"/>
    </source>
</evidence>
<dbReference type="InterPro" id="IPR013201">
    <property type="entry name" value="Prot_inhib_I29"/>
</dbReference>
<evidence type="ECO:0000256" key="6">
    <source>
        <dbReference type="SAM" id="SignalP"/>
    </source>
</evidence>
<name>K8FEG6_9CHLO</name>
<dbReference type="FunFam" id="3.90.70.10:FF:000067">
    <property type="entry name" value="Senescence-specific cysteine protease"/>
    <property type="match status" value="1"/>
</dbReference>
<evidence type="ECO:0000256" key="3">
    <source>
        <dbReference type="ARBA" id="ARBA00022729"/>
    </source>
</evidence>
<dbReference type="PROSITE" id="PS00639">
    <property type="entry name" value="THIOL_PROTEASE_HIS"/>
    <property type="match status" value="1"/>
</dbReference>
<organism evidence="9 10">
    <name type="scientific">Bathycoccus prasinos</name>
    <dbReference type="NCBI Taxonomy" id="41875"/>
    <lineage>
        <taxon>Eukaryota</taxon>
        <taxon>Viridiplantae</taxon>
        <taxon>Chlorophyta</taxon>
        <taxon>Mamiellophyceae</taxon>
        <taxon>Mamiellales</taxon>
        <taxon>Bathycoccaceae</taxon>
        <taxon>Bathycoccus</taxon>
    </lineage>
</organism>
<dbReference type="PROSITE" id="PS00139">
    <property type="entry name" value="THIOL_PROTEASE_CYS"/>
    <property type="match status" value="1"/>
</dbReference>
<dbReference type="EMBL" id="FO082272">
    <property type="protein sequence ID" value="CCO66241.1"/>
    <property type="molecule type" value="Genomic_DNA"/>
</dbReference>
<dbReference type="RefSeq" id="XP_007512153.1">
    <property type="nucleotide sequence ID" value="XM_007512091.1"/>
</dbReference>
<dbReference type="GO" id="GO:0006508">
    <property type="term" value="P:proteolysis"/>
    <property type="evidence" value="ECO:0007669"/>
    <property type="project" value="UniProtKB-KW"/>
</dbReference>
<keyword evidence="5" id="KW-1015">Disulfide bond</keyword>
<dbReference type="CDD" id="cd02248">
    <property type="entry name" value="Peptidase_C1A"/>
    <property type="match status" value="1"/>
</dbReference>
<dbReference type="InterPro" id="IPR039417">
    <property type="entry name" value="Peptidase_C1A_papain-like"/>
</dbReference>
<dbReference type="KEGG" id="bpg:Bathy07g03030"/>
<feature type="domain" description="Peptidase C1A papain C-terminal" evidence="7">
    <location>
        <begin position="165"/>
        <end position="392"/>
    </location>
</feature>
<comment type="similarity">
    <text evidence="1">Belongs to the peptidase C1 family.</text>
</comment>
<feature type="chain" id="PRO_5018597090" evidence="6">
    <location>
        <begin position="35"/>
        <end position="396"/>
    </location>
</feature>
<protein>
    <submittedName>
        <fullName evidence="9">Uncharacterized protein</fullName>
    </submittedName>
</protein>
<evidence type="ECO:0000313" key="10">
    <source>
        <dbReference type="Proteomes" id="UP000198341"/>
    </source>
</evidence>
<evidence type="ECO:0000256" key="4">
    <source>
        <dbReference type="ARBA" id="ARBA00022801"/>
    </source>
</evidence>
<dbReference type="Pfam" id="PF00112">
    <property type="entry name" value="Peptidase_C1"/>
    <property type="match status" value="1"/>
</dbReference>
<evidence type="ECO:0000256" key="5">
    <source>
        <dbReference type="ARBA" id="ARBA00023157"/>
    </source>
</evidence>
<accession>K8FEG6</accession>
<evidence type="ECO:0000259" key="7">
    <source>
        <dbReference type="SMART" id="SM00645"/>
    </source>
</evidence>
<evidence type="ECO:0000256" key="2">
    <source>
        <dbReference type="ARBA" id="ARBA00022670"/>
    </source>
</evidence>
<dbReference type="InterPro" id="IPR025660">
    <property type="entry name" value="Pept_his_AS"/>
</dbReference>
<dbReference type="eggNOG" id="KOG1543">
    <property type="taxonomic scope" value="Eukaryota"/>
</dbReference>
<keyword evidence="3 6" id="KW-0732">Signal</keyword>
<evidence type="ECO:0000313" key="9">
    <source>
        <dbReference type="EMBL" id="CCO66241.1"/>
    </source>
</evidence>
<proteinExistence type="inferred from homology"/>
<keyword evidence="2" id="KW-0645">Protease</keyword>
<dbReference type="Proteomes" id="UP000198341">
    <property type="component" value="Chromosome 7"/>
</dbReference>
<feature type="signal peptide" evidence="6">
    <location>
        <begin position="1"/>
        <end position="34"/>
    </location>
</feature>
<keyword evidence="10" id="KW-1185">Reference proteome</keyword>
<dbReference type="AlphaFoldDB" id="K8FEG6"/>
<dbReference type="PRINTS" id="PR00705">
    <property type="entry name" value="PAPAIN"/>
</dbReference>
<dbReference type="Pfam" id="PF08246">
    <property type="entry name" value="Inhibitor_I29"/>
    <property type="match status" value="1"/>
</dbReference>
<dbReference type="Gene3D" id="3.90.70.10">
    <property type="entry name" value="Cysteine proteinases"/>
    <property type="match status" value="1"/>
</dbReference>
<dbReference type="GeneID" id="19014792"/>
<feature type="domain" description="Cathepsin propeptide inhibitor" evidence="8">
    <location>
        <begin position="72"/>
        <end position="132"/>
    </location>
</feature>
<dbReference type="InterPro" id="IPR038765">
    <property type="entry name" value="Papain-like_cys_pep_sf"/>
</dbReference>
<dbReference type="SUPFAM" id="SSF54001">
    <property type="entry name" value="Cysteine proteinases"/>
    <property type="match status" value="1"/>
</dbReference>
<evidence type="ECO:0000256" key="1">
    <source>
        <dbReference type="ARBA" id="ARBA00008455"/>
    </source>
</evidence>